<comment type="caution">
    <text evidence="1">The sequence shown here is derived from an EMBL/GenBank/DDBJ whole genome shotgun (WGS) entry which is preliminary data.</text>
</comment>
<organism evidence="1 2">
    <name type="scientific">Streptococcus infantis SK1076</name>
    <dbReference type="NCBI Taxonomy" id="1005705"/>
    <lineage>
        <taxon>Bacteria</taxon>
        <taxon>Bacillati</taxon>
        <taxon>Bacillota</taxon>
        <taxon>Bacilli</taxon>
        <taxon>Lactobacillales</taxon>
        <taxon>Streptococcaceae</taxon>
        <taxon>Streptococcus</taxon>
    </lineage>
</organism>
<evidence type="ECO:0000313" key="2">
    <source>
        <dbReference type="Proteomes" id="UP000010138"/>
    </source>
</evidence>
<dbReference type="SUPFAM" id="SSF88659">
    <property type="entry name" value="Sigma3 and sigma4 domains of RNA polymerase sigma factors"/>
    <property type="match status" value="1"/>
</dbReference>
<dbReference type="RefSeq" id="WP_006150460.1">
    <property type="nucleotide sequence ID" value="NZ_AFNN01000011.1"/>
</dbReference>
<gene>
    <name evidence="1" type="ORF">HMPREF9967_1034</name>
</gene>
<dbReference type="NCBIfam" id="TIGR01636">
    <property type="entry name" value="phage_rinA"/>
    <property type="match status" value="1"/>
</dbReference>
<dbReference type="InterPro" id="IPR036388">
    <property type="entry name" value="WH-like_DNA-bd_sf"/>
</dbReference>
<accession>F5W019</accession>
<dbReference type="InterPro" id="IPR006523">
    <property type="entry name" value="RinA"/>
</dbReference>
<dbReference type="EMBL" id="AFNN01000011">
    <property type="protein sequence ID" value="EGL86891.1"/>
    <property type="molecule type" value="Genomic_DNA"/>
</dbReference>
<dbReference type="InterPro" id="IPR013324">
    <property type="entry name" value="RNA_pol_sigma_r3/r4-like"/>
</dbReference>
<sequence>MRALNDREFYFLDRELLKFKEVDHDIWVRTAEIMAKNGEELVGGRGNKISKPTENTVIKLCSDVPLRNLELFKETVETFLKELTPEQREIFDLRWGQSELEWEEIAGKLFISDATIYRKRKTILKTYAKIKGIA</sequence>
<protein>
    <submittedName>
        <fullName evidence="1">Phage transcriptional regulator, RinA family</fullName>
    </submittedName>
</protein>
<reference evidence="1 2" key="1">
    <citation type="submission" date="2011-04" db="EMBL/GenBank/DDBJ databases">
        <authorList>
            <person name="Durkin A.S."/>
            <person name="Radune D."/>
            <person name="Hostetler J."/>
            <person name="Torralba M."/>
            <person name="Gillis M."/>
            <person name="Methe B."/>
            <person name="Sutton G."/>
            <person name="Nelson K.E."/>
        </authorList>
    </citation>
    <scope>NUCLEOTIDE SEQUENCE [LARGE SCALE GENOMIC DNA]</scope>
    <source>
        <strain evidence="1 2">SK1076</strain>
    </source>
</reference>
<dbReference type="Proteomes" id="UP000010138">
    <property type="component" value="Unassembled WGS sequence"/>
</dbReference>
<dbReference type="AlphaFoldDB" id="F5W019"/>
<proteinExistence type="predicted"/>
<evidence type="ECO:0000313" key="1">
    <source>
        <dbReference type="EMBL" id="EGL86891.1"/>
    </source>
</evidence>
<name>F5W019_9STRE</name>
<dbReference type="Gene3D" id="1.10.10.10">
    <property type="entry name" value="Winged helix-like DNA-binding domain superfamily/Winged helix DNA-binding domain"/>
    <property type="match status" value="1"/>
</dbReference>